<evidence type="ECO:0000313" key="2">
    <source>
        <dbReference type="EMBL" id="KAF7214119.1"/>
    </source>
</evidence>
<dbReference type="EMBL" id="JAAVVJ010000010">
    <property type="protein sequence ID" value="KAF7214119.1"/>
    <property type="molecule type" value="Genomic_DNA"/>
</dbReference>
<feature type="compositionally biased region" description="Basic residues" evidence="1">
    <location>
        <begin position="329"/>
        <end position="339"/>
    </location>
</feature>
<comment type="caution">
    <text evidence="2">The sequence shown here is derived from an EMBL/GenBank/DDBJ whole genome shotgun (WGS) entry which is preliminary data.</text>
</comment>
<feature type="region of interest" description="Disordered" evidence="1">
    <location>
        <begin position="319"/>
        <end position="339"/>
    </location>
</feature>
<accession>A0A9D3BND1</accession>
<feature type="compositionally biased region" description="Polar residues" evidence="1">
    <location>
        <begin position="16"/>
        <end position="32"/>
    </location>
</feature>
<feature type="region of interest" description="Disordered" evidence="1">
    <location>
        <begin position="9"/>
        <end position="32"/>
    </location>
</feature>
<gene>
    <name evidence="2" type="ORF">G4P62_008378</name>
</gene>
<name>A0A9D3BND1_NOTFU</name>
<evidence type="ECO:0000256" key="1">
    <source>
        <dbReference type="SAM" id="MobiDB-lite"/>
    </source>
</evidence>
<organism evidence="2 3">
    <name type="scientific">Nothobranchius furzeri</name>
    <name type="common">Turquoise killifish</name>
    <dbReference type="NCBI Taxonomy" id="105023"/>
    <lineage>
        <taxon>Eukaryota</taxon>
        <taxon>Metazoa</taxon>
        <taxon>Chordata</taxon>
        <taxon>Craniata</taxon>
        <taxon>Vertebrata</taxon>
        <taxon>Euteleostomi</taxon>
        <taxon>Actinopterygii</taxon>
        <taxon>Neopterygii</taxon>
        <taxon>Teleostei</taxon>
        <taxon>Neoteleostei</taxon>
        <taxon>Acanthomorphata</taxon>
        <taxon>Ovalentaria</taxon>
        <taxon>Atherinomorphae</taxon>
        <taxon>Cyprinodontiformes</taxon>
        <taxon>Nothobranchiidae</taxon>
        <taxon>Nothobranchius</taxon>
    </lineage>
</organism>
<proteinExistence type="predicted"/>
<evidence type="ECO:0000313" key="3">
    <source>
        <dbReference type="Proteomes" id="UP000822369"/>
    </source>
</evidence>
<reference evidence="2" key="1">
    <citation type="submission" date="2020-03" db="EMBL/GenBank/DDBJ databases">
        <title>Intra-Species Differences in Population Size shape Life History and Genome Evolution.</title>
        <authorList>
            <person name="Willemsen D."/>
            <person name="Cui R."/>
            <person name="Valenzano D.R."/>
        </authorList>
    </citation>
    <scope>NUCLEOTIDE SEQUENCE</scope>
    <source>
        <strain evidence="2">GRZ</strain>
        <tissue evidence="2">Whole</tissue>
    </source>
</reference>
<protein>
    <submittedName>
        <fullName evidence="2">Protein CROWDED NUCLEI 2</fullName>
    </submittedName>
</protein>
<sequence length="353" mass="41547">MKLFQIARRTRDMGLQDQTGTESLSQENASLRQDNEELRKIVEDLRQTIETFGNRKSKQIQKEKVELLEENHLLCKKITSLQEENQKLNQQVLTFKEKFNNQLEHLKKQHEVMEEQSLKLQNVKVDFEKEREDSKLLRDQVGDLKRKLAFSNNKLNQKTEKVRELEEKLEGQTLELQATRFLLDGSEYECRFLRDVNTSLSEKNKELEEKLKHTTLDLEKSQENVEVQKMALDQSVLDYHDACEKISSLECQTEKFIEVTSALMEDSELLEENVEQLTEKLTTNQVLNQVLHEQVLYLKAKHTESEKLVQAQECLSQSENQEKKDLNVKPKRQEKKHFQTLKKKCSSLIKKSV</sequence>
<dbReference type="AlphaFoldDB" id="A0A9D3BND1"/>
<dbReference type="Proteomes" id="UP000822369">
    <property type="component" value="Chromosome 10"/>
</dbReference>